<dbReference type="EMBL" id="CAJZBQ010000062">
    <property type="protein sequence ID" value="CAG9335253.1"/>
    <property type="molecule type" value="Genomic_DNA"/>
</dbReference>
<dbReference type="AlphaFoldDB" id="A0AAU9KC38"/>
<dbReference type="Pfam" id="PF08642">
    <property type="entry name" value="Rxt3"/>
    <property type="match status" value="1"/>
</dbReference>
<reference evidence="2" key="1">
    <citation type="submission" date="2021-09" db="EMBL/GenBank/DDBJ databases">
        <authorList>
            <consortium name="AG Swart"/>
            <person name="Singh M."/>
            <person name="Singh A."/>
            <person name="Seah K."/>
            <person name="Emmerich C."/>
        </authorList>
    </citation>
    <scope>NUCLEOTIDE SEQUENCE</scope>
    <source>
        <strain evidence="2">ATCC30299</strain>
    </source>
</reference>
<protein>
    <submittedName>
        <fullName evidence="2">Uncharacterized protein</fullName>
    </submittedName>
</protein>
<feature type="region of interest" description="Disordered" evidence="1">
    <location>
        <begin position="1"/>
        <end position="119"/>
    </location>
</feature>
<feature type="compositionally biased region" description="Basic and acidic residues" evidence="1">
    <location>
        <begin position="1"/>
        <end position="11"/>
    </location>
</feature>
<dbReference type="InterPro" id="IPR036609">
    <property type="entry name" value="LCCL_sf"/>
</dbReference>
<dbReference type="Gene3D" id="2.170.130.20">
    <property type="entry name" value="LCCL-like domain"/>
    <property type="match status" value="1"/>
</dbReference>
<dbReference type="Proteomes" id="UP001162131">
    <property type="component" value="Unassembled WGS sequence"/>
</dbReference>
<evidence type="ECO:0000313" key="3">
    <source>
        <dbReference type="Proteomes" id="UP001162131"/>
    </source>
</evidence>
<accession>A0AAU9KC38</accession>
<feature type="compositionally biased region" description="Basic residues" evidence="1">
    <location>
        <begin position="85"/>
        <end position="97"/>
    </location>
</feature>
<keyword evidence="3" id="KW-1185">Reference proteome</keyword>
<name>A0AAU9KC38_9CILI</name>
<feature type="compositionally biased region" description="Basic and acidic residues" evidence="1">
    <location>
        <begin position="98"/>
        <end position="111"/>
    </location>
</feature>
<dbReference type="InterPro" id="IPR013951">
    <property type="entry name" value="Rxt3"/>
</dbReference>
<sequence length="428" mass="49674">MEGKRSSKDESSGSSDEIESQEDIEEDLPKSEEEEDKGSNKSHSDNELGVMKLRRKKTQRSTYSFRTDRRNPRGTRTKKSESKRKQALAGRGRKKAKNSYDKPDWSKRSESESEESFTAVEHTVESQALPIVEKFLYKPGVPWPDLTPYLQQLIEIRIAREYITPLNKQVKERQLWGNEVYTSESDIVAAMHHVGLINIWNDLSSQYEGVAVIARVTKGRNNYISCIRNGIRSKRCTNYEGHSIKPERIILLPSLGKLEELVEMAKKMPTDFPKIRQKPSLNTKTMKIIPGTYFIFNISFEPAIPYSLENFGDKGWDEAEFVSAKLKENALYVETCNKRFEISLVSEGEEDQIFEHQDKYRWAEVKFPIMFKDIEFMKENRVPLDENYVSVIYKNLDWTNIEWSSTSVFVNGVEYGPLKCFKYIPIHD</sequence>
<feature type="compositionally biased region" description="Basic and acidic residues" evidence="1">
    <location>
        <begin position="27"/>
        <end position="46"/>
    </location>
</feature>
<organism evidence="2 3">
    <name type="scientific">Blepharisma stoltei</name>
    <dbReference type="NCBI Taxonomy" id="1481888"/>
    <lineage>
        <taxon>Eukaryota</taxon>
        <taxon>Sar</taxon>
        <taxon>Alveolata</taxon>
        <taxon>Ciliophora</taxon>
        <taxon>Postciliodesmatophora</taxon>
        <taxon>Heterotrichea</taxon>
        <taxon>Heterotrichida</taxon>
        <taxon>Blepharismidae</taxon>
        <taxon>Blepharisma</taxon>
    </lineage>
</organism>
<evidence type="ECO:0000256" key="1">
    <source>
        <dbReference type="SAM" id="MobiDB-lite"/>
    </source>
</evidence>
<dbReference type="SUPFAM" id="SSF69848">
    <property type="entry name" value="LCCL domain"/>
    <property type="match status" value="1"/>
</dbReference>
<proteinExistence type="predicted"/>
<comment type="caution">
    <text evidence="2">The sequence shown here is derived from an EMBL/GenBank/DDBJ whole genome shotgun (WGS) entry which is preliminary data.</text>
</comment>
<evidence type="ECO:0000313" key="2">
    <source>
        <dbReference type="EMBL" id="CAG9335253.1"/>
    </source>
</evidence>
<feature type="compositionally biased region" description="Acidic residues" evidence="1">
    <location>
        <begin position="16"/>
        <end position="26"/>
    </location>
</feature>
<gene>
    <name evidence="2" type="ORF">BSTOLATCC_MIC63730</name>
</gene>